<comment type="caution">
    <text evidence="2">The sequence shown here is derived from an EMBL/GenBank/DDBJ whole genome shotgun (WGS) entry which is preliminary data.</text>
</comment>
<proteinExistence type="predicted"/>
<feature type="region of interest" description="Disordered" evidence="1">
    <location>
        <begin position="351"/>
        <end position="374"/>
    </location>
</feature>
<accession>A0A9Q3H8I4</accession>
<organism evidence="2 3">
    <name type="scientific">Austropuccinia psidii MF-1</name>
    <dbReference type="NCBI Taxonomy" id="1389203"/>
    <lineage>
        <taxon>Eukaryota</taxon>
        <taxon>Fungi</taxon>
        <taxon>Dikarya</taxon>
        <taxon>Basidiomycota</taxon>
        <taxon>Pucciniomycotina</taxon>
        <taxon>Pucciniomycetes</taxon>
        <taxon>Pucciniales</taxon>
        <taxon>Sphaerophragmiaceae</taxon>
        <taxon>Austropuccinia</taxon>
    </lineage>
</organism>
<evidence type="ECO:0000256" key="1">
    <source>
        <dbReference type="SAM" id="MobiDB-lite"/>
    </source>
</evidence>
<feature type="region of interest" description="Disordered" evidence="1">
    <location>
        <begin position="493"/>
        <end position="532"/>
    </location>
</feature>
<dbReference type="EMBL" id="AVOT02012962">
    <property type="protein sequence ID" value="MBW0495192.1"/>
    <property type="molecule type" value="Genomic_DNA"/>
</dbReference>
<evidence type="ECO:0000313" key="3">
    <source>
        <dbReference type="Proteomes" id="UP000765509"/>
    </source>
</evidence>
<protein>
    <submittedName>
        <fullName evidence="2">Uncharacterized protein</fullName>
    </submittedName>
</protein>
<keyword evidence="3" id="KW-1185">Reference proteome</keyword>
<feature type="compositionally biased region" description="Polar residues" evidence="1">
    <location>
        <begin position="313"/>
        <end position="329"/>
    </location>
</feature>
<reference evidence="2" key="1">
    <citation type="submission" date="2021-03" db="EMBL/GenBank/DDBJ databases">
        <title>Draft genome sequence of rust myrtle Austropuccinia psidii MF-1, a brazilian biotype.</title>
        <authorList>
            <person name="Quecine M.C."/>
            <person name="Pachon D.M.R."/>
            <person name="Bonatelli M.L."/>
            <person name="Correr F.H."/>
            <person name="Franceschini L.M."/>
            <person name="Leite T.F."/>
            <person name="Margarido G.R.A."/>
            <person name="Almeida C.A."/>
            <person name="Ferrarezi J.A."/>
            <person name="Labate C.A."/>
        </authorList>
    </citation>
    <scope>NUCLEOTIDE SEQUENCE</scope>
    <source>
        <strain evidence="2">MF-1</strain>
    </source>
</reference>
<dbReference type="Proteomes" id="UP000765509">
    <property type="component" value="Unassembled WGS sequence"/>
</dbReference>
<name>A0A9Q3H8I4_9BASI</name>
<dbReference type="AlphaFoldDB" id="A0A9Q3H8I4"/>
<evidence type="ECO:0000313" key="2">
    <source>
        <dbReference type="EMBL" id="MBW0495192.1"/>
    </source>
</evidence>
<gene>
    <name evidence="2" type="ORF">O181_034907</name>
</gene>
<feature type="compositionally biased region" description="Polar residues" evidence="1">
    <location>
        <begin position="494"/>
        <end position="508"/>
    </location>
</feature>
<sequence length="918" mass="105268">MSYCRSVLAASPEIVHGIVRCKHVASDLELVLLPFSNKQDQLQLRPGTKKCLIQVPEGRSCCLVFNSFGQAQGWVGTLVVTSSRKLGYITSLLLRGKQLPSLTMFMGRFSSGTKFNYSFTRLLLVLTLSLYFVSQINGAWPRELEHSAELVSSGEQAHPQEKQIAGHEALANSPFASPLAPQSFLPREDKGKTRSPSAIFQKTYAALREAMQKKKIADWRDSVPEFFATTSNEPAQGSSLTRACSDELTHLNPNQNSYVQNFRQPAEVSSQATLTSDKSFYPNLSKHSDVDSRYQSNAELFTPTSTKRARGSAETSASIDETSCSDSTRNSFGTELSDYFLAHSSFENSNKRARGSFQTTTSSDKTSHPDLSHSSCSLQPLHHVNFQPFFQTFNPRVGGSSQTTKFTQDILPSDSRRNSYDLQPSRRFITEPSFQAPDMLSPASFSTMSDENGYLNREQNFHGPMEAIGSGDFILKKPNHNVLWDYELPETSDSESLPQALEQSLNDASENSSHSEESSKQNKNSKNFHNHERLVTPELDTLLPKWHLKHQPQAECHVQHQKQPEWALQHQPQAEWALKHQLQAELHLQHQKKPEWALQHQPQAEWQNYHFRPTQFAKFYIEKRLYCAWLSSLELSFVGQQTKANFKKVFEEVKLHLIKQWSLELENIETKKRLVADELNWERIQSLLQLTWQIHGNFLEFFGLHELHPLKHGEENRLKAFFVGEISTPALFLYYAYPYVKLWKGKKLSQLQKDVLTYFTSGKPQDSWQIPIKRRQEGEKFSFSQIELQRTAIAVELVKACYKNSNENRWNSIFSNDRFFLKLQAMIHRKASEPGFKDWLAEMEKVFPGAVLFPWGDEHAKWTQHHKSVLDYILSQDTIKWYVDKVEVIPPKKPPSFSRETVEQVKPWANRAFGRHDN</sequence>
<feature type="region of interest" description="Disordered" evidence="1">
    <location>
        <begin position="299"/>
        <end position="329"/>
    </location>
</feature>